<dbReference type="PROSITE" id="PS51257">
    <property type="entry name" value="PROKAR_LIPOPROTEIN"/>
    <property type="match status" value="1"/>
</dbReference>
<accession>A0A6H9V3Z8</accession>
<proteinExistence type="predicted"/>
<sequence length="86" mass="9093">MKPQESGAGVVGFGQAGTTTVCACCGAGRHLTSHVQDNEIVKARSEPGLMRTWDESRNDARCSASATAWCPAGRTRSSPRSPWRSG</sequence>
<evidence type="ECO:0000313" key="1">
    <source>
        <dbReference type="EMBL" id="KAB1149786.1"/>
    </source>
</evidence>
<dbReference type="EMBL" id="VZRB01000002">
    <property type="protein sequence ID" value="KAB1149786.1"/>
    <property type="molecule type" value="Genomic_DNA"/>
</dbReference>
<gene>
    <name evidence="1" type="ORF">F7R91_02785</name>
</gene>
<dbReference type="AlphaFoldDB" id="A0A6H9V3Z8"/>
<name>A0A6H9V3Z8_9ACTN</name>
<protein>
    <submittedName>
        <fullName evidence="1">Uncharacterized protein</fullName>
    </submittedName>
</protein>
<organism evidence="1 2">
    <name type="scientific">Streptomyces luteolifulvus</name>
    <dbReference type="NCBI Taxonomy" id="2615112"/>
    <lineage>
        <taxon>Bacteria</taxon>
        <taxon>Bacillati</taxon>
        <taxon>Actinomycetota</taxon>
        <taxon>Actinomycetes</taxon>
        <taxon>Kitasatosporales</taxon>
        <taxon>Streptomycetaceae</taxon>
        <taxon>Streptomyces</taxon>
    </lineage>
</organism>
<reference evidence="1 2" key="1">
    <citation type="submission" date="2019-09" db="EMBL/GenBank/DDBJ databases">
        <title>Screening of Novel Bioactive Compounds from Soil-Associated.</title>
        <authorList>
            <person name="Zhao S."/>
        </authorList>
    </citation>
    <scope>NUCLEOTIDE SEQUENCE [LARGE SCALE GENOMIC DNA]</scope>
    <source>
        <strain evidence="1 2">HIT-DPA4</strain>
    </source>
</reference>
<keyword evidence="2" id="KW-1185">Reference proteome</keyword>
<evidence type="ECO:0000313" key="2">
    <source>
        <dbReference type="Proteomes" id="UP000442707"/>
    </source>
</evidence>
<dbReference type="Proteomes" id="UP000442707">
    <property type="component" value="Unassembled WGS sequence"/>
</dbReference>
<comment type="caution">
    <text evidence="1">The sequence shown here is derived from an EMBL/GenBank/DDBJ whole genome shotgun (WGS) entry which is preliminary data.</text>
</comment>